<dbReference type="GO" id="GO:0032993">
    <property type="term" value="C:protein-DNA complex"/>
    <property type="evidence" value="ECO:0007669"/>
    <property type="project" value="TreeGrafter"/>
</dbReference>
<evidence type="ECO:0000313" key="7">
    <source>
        <dbReference type="Proteomes" id="UP000075238"/>
    </source>
</evidence>
<dbReference type="GO" id="GO:0003700">
    <property type="term" value="F:DNA-binding transcription factor activity"/>
    <property type="evidence" value="ECO:0007669"/>
    <property type="project" value="TreeGrafter"/>
</dbReference>
<dbReference type="InterPro" id="IPR005119">
    <property type="entry name" value="LysR_subst-bd"/>
</dbReference>
<feature type="domain" description="LysR substrate-binding" evidence="5">
    <location>
        <begin position="8"/>
        <end position="205"/>
    </location>
</feature>
<evidence type="ECO:0000256" key="1">
    <source>
        <dbReference type="ARBA" id="ARBA00009437"/>
    </source>
</evidence>
<dbReference type="AlphaFoldDB" id="A0A142JI04"/>
<name>A0A142JI04_9BURK</name>
<evidence type="ECO:0000256" key="2">
    <source>
        <dbReference type="ARBA" id="ARBA00023015"/>
    </source>
</evidence>
<evidence type="ECO:0000259" key="5">
    <source>
        <dbReference type="Pfam" id="PF03466"/>
    </source>
</evidence>
<keyword evidence="7" id="KW-1185">Reference proteome</keyword>
<gene>
    <name evidence="6" type="ORF">A2G96_08195</name>
</gene>
<keyword evidence="3" id="KW-0238">DNA-binding</keyword>
<dbReference type="GO" id="GO:0003677">
    <property type="term" value="F:DNA binding"/>
    <property type="evidence" value="ECO:0007669"/>
    <property type="project" value="UniProtKB-KW"/>
</dbReference>
<evidence type="ECO:0000256" key="3">
    <source>
        <dbReference type="ARBA" id="ARBA00023125"/>
    </source>
</evidence>
<dbReference type="RefSeq" id="WP_052484356.1">
    <property type="nucleotide sequence ID" value="NZ_CP014844.1"/>
</dbReference>
<dbReference type="EMBL" id="CP014844">
    <property type="protein sequence ID" value="AMR77716.1"/>
    <property type="molecule type" value="Genomic_DNA"/>
</dbReference>
<dbReference type="SUPFAM" id="SSF53850">
    <property type="entry name" value="Periplasmic binding protein-like II"/>
    <property type="match status" value="1"/>
</dbReference>
<evidence type="ECO:0000256" key="4">
    <source>
        <dbReference type="ARBA" id="ARBA00023163"/>
    </source>
</evidence>
<sequence length="227" mass="24251">MSTHAPGASRLRLAISDAGVQPPLAHLLAHQRSEEPDVELSLSEAILGRQIEGLLTGLYDVGLATSGEERSGLTAEPIWREPLALAVPARSPLLAYTHIPLPEALRYPMVLWDPTACTGIHRQVDRILHDVTDAPIVAERVASSALMMTLVAAGYGTGLAPATQIVAYRPLGVVMRPLAGLSPQLITYLLRPKAEASDSVSRFARRAMRVGSMRMGDLDGASSPDSH</sequence>
<keyword evidence="4" id="KW-0804">Transcription</keyword>
<organism evidence="6 7">
    <name type="scientific">Cupriavidus nantongensis</name>
    <dbReference type="NCBI Taxonomy" id="1796606"/>
    <lineage>
        <taxon>Bacteria</taxon>
        <taxon>Pseudomonadati</taxon>
        <taxon>Pseudomonadota</taxon>
        <taxon>Betaproteobacteria</taxon>
        <taxon>Burkholderiales</taxon>
        <taxon>Burkholderiaceae</taxon>
        <taxon>Cupriavidus</taxon>
    </lineage>
</organism>
<keyword evidence="2" id="KW-0805">Transcription regulation</keyword>
<accession>A0A142JI04</accession>
<dbReference type="Proteomes" id="UP000075238">
    <property type="component" value="Chromosome 1"/>
</dbReference>
<dbReference type="PANTHER" id="PTHR30346:SF0">
    <property type="entry name" value="HCA OPERON TRANSCRIPTIONAL ACTIVATOR HCAR"/>
    <property type="match status" value="1"/>
</dbReference>
<dbReference type="STRING" id="1796606.A2G96_08195"/>
<evidence type="ECO:0000313" key="6">
    <source>
        <dbReference type="EMBL" id="AMR77716.1"/>
    </source>
</evidence>
<comment type="similarity">
    <text evidence="1">Belongs to the LysR transcriptional regulatory family.</text>
</comment>
<dbReference type="KEGG" id="cnan:A2G96_08195"/>
<dbReference type="CDD" id="cd08414">
    <property type="entry name" value="PBP2_LTTR_aromatics_like"/>
    <property type="match status" value="1"/>
</dbReference>
<reference evidence="6 7" key="1">
    <citation type="submission" date="2016-03" db="EMBL/GenBank/DDBJ databases">
        <title>Complete genome sequence of a novel chlorpyrifos degrading bacterium, Cupriavidus nantongensis sp. X1.</title>
        <authorList>
            <person name="Fang L."/>
        </authorList>
    </citation>
    <scope>NUCLEOTIDE SEQUENCE [LARGE SCALE GENOMIC DNA]</scope>
    <source>
        <strain evidence="6 7">X1</strain>
    </source>
</reference>
<dbReference type="Gene3D" id="3.40.190.10">
    <property type="entry name" value="Periplasmic binding protein-like II"/>
    <property type="match status" value="2"/>
</dbReference>
<dbReference type="Pfam" id="PF03466">
    <property type="entry name" value="LysR_substrate"/>
    <property type="match status" value="1"/>
</dbReference>
<protein>
    <recommendedName>
        <fullName evidence="5">LysR substrate-binding domain-containing protein</fullName>
    </recommendedName>
</protein>
<proteinExistence type="inferred from homology"/>
<dbReference type="PANTHER" id="PTHR30346">
    <property type="entry name" value="TRANSCRIPTIONAL DUAL REGULATOR HCAR-RELATED"/>
    <property type="match status" value="1"/>
</dbReference>